<evidence type="ECO:0000256" key="2">
    <source>
        <dbReference type="ARBA" id="ARBA00022578"/>
    </source>
</evidence>
<organism evidence="7 8">
    <name type="scientific">Alloprevotella tannerae ATCC 51259</name>
    <dbReference type="NCBI Taxonomy" id="626522"/>
    <lineage>
        <taxon>Bacteria</taxon>
        <taxon>Pseudomonadati</taxon>
        <taxon>Bacteroidota</taxon>
        <taxon>Bacteroidia</taxon>
        <taxon>Bacteroidales</taxon>
        <taxon>Prevotellaceae</taxon>
        <taxon>Alloprevotella</taxon>
    </lineage>
</organism>
<dbReference type="GO" id="GO:0006313">
    <property type="term" value="P:DNA transposition"/>
    <property type="evidence" value="ECO:0007669"/>
    <property type="project" value="InterPro"/>
</dbReference>
<sequence length="424" mass="49098">MVNLYSTKKHLTMGKSTHFSGQPLYSQIIKLLNKSEILRISSEQGAERYVKSFDAWTHLLVMLYAVIMRFDSLREITASLQAEACKLRHLGIFMMTSRSTLADGNKRRSEAVFEAVYRDLYAKHRHLLSSDSRLCTRKNEPKWMKRLKIIDSTTITLFSNLLFKGVGRHPKTGKKKGGIKVHSIIQANEGVPSDIRFTSAATNDSFMLLPATLNRGDIIAMDRAYIDYAKFQQMTERGVVYVTKMKKNLQYTIEEDVMCQTPEGVMQVRVQRVTFRKKLKGGSSIVHHARIVTYVDVQKRKLISLLTNDMTSDPLEIMDIYHKRWAIELLFKQIKQNFPLKYFYGESANAIKIQIWVTLIANLLLMIMRRRLIRSWSFSGLATMVRITLMYYVDFYSLFNHPEKDWEACLKEAAESPQMPSLFD</sequence>
<dbReference type="GO" id="GO:0003677">
    <property type="term" value="F:DNA binding"/>
    <property type="evidence" value="ECO:0007669"/>
    <property type="project" value="UniProtKB-KW"/>
</dbReference>
<evidence type="ECO:0000256" key="4">
    <source>
        <dbReference type="ARBA" id="ARBA00023172"/>
    </source>
</evidence>
<evidence type="ECO:0000256" key="1">
    <source>
        <dbReference type="ARBA" id="ARBA00010075"/>
    </source>
</evidence>
<dbReference type="PANTHER" id="PTHR33258">
    <property type="entry name" value="TRANSPOSASE INSL FOR INSERTION SEQUENCE ELEMENT IS186A-RELATED"/>
    <property type="match status" value="1"/>
</dbReference>
<dbReference type="eggNOG" id="COG3385">
    <property type="taxonomic scope" value="Bacteria"/>
</dbReference>
<dbReference type="InterPro" id="IPR002559">
    <property type="entry name" value="Transposase_11"/>
</dbReference>
<protein>
    <submittedName>
        <fullName evidence="7">Transposase, IS4 family</fullName>
    </submittedName>
</protein>
<feature type="domain" description="DUF4372" evidence="6">
    <location>
        <begin position="21"/>
        <end position="92"/>
    </location>
</feature>
<dbReference type="HOGENOM" id="CLU_043140_0_1_10"/>
<dbReference type="InterPro" id="IPR047952">
    <property type="entry name" value="Transpos_IS4"/>
</dbReference>
<evidence type="ECO:0000259" key="6">
    <source>
        <dbReference type="Pfam" id="PF14294"/>
    </source>
</evidence>
<evidence type="ECO:0000313" key="7">
    <source>
        <dbReference type="EMBL" id="EEX71584.1"/>
    </source>
</evidence>
<dbReference type="InterPro" id="IPR025399">
    <property type="entry name" value="DUF4372"/>
</dbReference>
<dbReference type="Pfam" id="PF14294">
    <property type="entry name" value="DUF4372"/>
    <property type="match status" value="1"/>
</dbReference>
<dbReference type="SUPFAM" id="SSF53098">
    <property type="entry name" value="Ribonuclease H-like"/>
    <property type="match status" value="1"/>
</dbReference>
<comment type="similarity">
    <text evidence="1">Belongs to the transposase 11 family.</text>
</comment>
<keyword evidence="3" id="KW-0238">DNA-binding</keyword>
<accession>C9LFX6</accession>
<dbReference type="Proteomes" id="UP000003460">
    <property type="component" value="Unassembled WGS sequence"/>
</dbReference>
<dbReference type="EMBL" id="ACIJ02000018">
    <property type="protein sequence ID" value="EEX71584.1"/>
    <property type="molecule type" value="Genomic_DNA"/>
</dbReference>
<dbReference type="Pfam" id="PF01609">
    <property type="entry name" value="DDE_Tnp_1"/>
    <property type="match status" value="1"/>
</dbReference>
<dbReference type="NCBIfam" id="NF033592">
    <property type="entry name" value="transpos_IS4_1"/>
    <property type="match status" value="1"/>
</dbReference>
<evidence type="ECO:0000313" key="8">
    <source>
        <dbReference type="Proteomes" id="UP000003460"/>
    </source>
</evidence>
<comment type="caution">
    <text evidence="7">The sequence shown here is derived from an EMBL/GenBank/DDBJ whole genome shotgun (WGS) entry which is preliminary data.</text>
</comment>
<proteinExistence type="inferred from homology"/>
<reference evidence="7" key="1">
    <citation type="submission" date="2009-09" db="EMBL/GenBank/DDBJ databases">
        <authorList>
            <person name="Weinstock G."/>
            <person name="Sodergren E."/>
            <person name="Clifton S."/>
            <person name="Fulton L."/>
            <person name="Fulton B."/>
            <person name="Courtney L."/>
            <person name="Fronick C."/>
            <person name="Harrison M."/>
            <person name="Strong C."/>
            <person name="Farmer C."/>
            <person name="Delahaunty K."/>
            <person name="Markovic C."/>
            <person name="Hall O."/>
            <person name="Minx P."/>
            <person name="Tomlinson C."/>
            <person name="Mitreva M."/>
            <person name="Nelson J."/>
            <person name="Hou S."/>
            <person name="Wollam A."/>
            <person name="Pepin K.H."/>
            <person name="Johnson M."/>
            <person name="Bhonagiri V."/>
            <person name="Nash W.E."/>
            <person name="Warren W."/>
            <person name="Chinwalla A."/>
            <person name="Mardis E.R."/>
            <person name="Wilson R.K."/>
        </authorList>
    </citation>
    <scope>NUCLEOTIDE SEQUENCE [LARGE SCALE GENOMIC DNA]</scope>
    <source>
        <strain evidence="7">ATCC 51259</strain>
    </source>
</reference>
<dbReference type="AlphaFoldDB" id="C9LFX6"/>
<gene>
    <name evidence="7" type="ORF">GCWU000325_01114</name>
</gene>
<evidence type="ECO:0000256" key="3">
    <source>
        <dbReference type="ARBA" id="ARBA00023125"/>
    </source>
</evidence>
<feature type="domain" description="Transposase IS4-like" evidence="5">
    <location>
        <begin position="145"/>
        <end position="361"/>
    </location>
</feature>
<keyword evidence="8" id="KW-1185">Reference proteome</keyword>
<keyword evidence="2" id="KW-0815">Transposition</keyword>
<name>C9LFX6_9BACT</name>
<dbReference type="GO" id="GO:0004803">
    <property type="term" value="F:transposase activity"/>
    <property type="evidence" value="ECO:0007669"/>
    <property type="project" value="InterPro"/>
</dbReference>
<dbReference type="InterPro" id="IPR012337">
    <property type="entry name" value="RNaseH-like_sf"/>
</dbReference>
<evidence type="ECO:0000259" key="5">
    <source>
        <dbReference type="Pfam" id="PF01609"/>
    </source>
</evidence>
<dbReference type="STRING" id="626522.GCWU000325_01114"/>
<dbReference type="PANTHER" id="PTHR33258:SF1">
    <property type="entry name" value="TRANSPOSASE INSL FOR INSERTION SEQUENCE ELEMENT IS186A-RELATED"/>
    <property type="match status" value="1"/>
</dbReference>
<keyword evidence="4" id="KW-0233">DNA recombination</keyword>